<dbReference type="Proteomes" id="UP000886785">
    <property type="component" value="Unassembled WGS sequence"/>
</dbReference>
<dbReference type="Pfam" id="PF00583">
    <property type="entry name" value="Acetyltransf_1"/>
    <property type="match status" value="1"/>
</dbReference>
<dbReference type="PROSITE" id="PS51186">
    <property type="entry name" value="GNAT"/>
    <property type="match status" value="1"/>
</dbReference>
<dbReference type="InterPro" id="IPR000182">
    <property type="entry name" value="GNAT_dom"/>
</dbReference>
<comment type="caution">
    <text evidence="2">The sequence shown here is derived from an EMBL/GenBank/DDBJ whole genome shotgun (WGS) entry which is preliminary data.</text>
</comment>
<dbReference type="SUPFAM" id="SSF55729">
    <property type="entry name" value="Acyl-CoA N-acyltransferases (Nat)"/>
    <property type="match status" value="1"/>
</dbReference>
<dbReference type="PANTHER" id="PTHR13355:SF15">
    <property type="entry name" value="GCN5-RELATED N-ACETYLTRANSFERASE 3, CHLOROPLASTIC"/>
    <property type="match status" value="1"/>
</dbReference>
<dbReference type="AlphaFoldDB" id="A0A9D1DQU1"/>
<dbReference type="InterPro" id="IPR039143">
    <property type="entry name" value="GNPNAT1-like"/>
</dbReference>
<dbReference type="PANTHER" id="PTHR13355">
    <property type="entry name" value="GLUCOSAMINE 6-PHOSPHATE N-ACETYLTRANSFERASE"/>
    <property type="match status" value="1"/>
</dbReference>
<feature type="domain" description="N-acetyltransferase" evidence="1">
    <location>
        <begin position="1"/>
        <end position="115"/>
    </location>
</feature>
<dbReference type="GO" id="GO:0008080">
    <property type="term" value="F:N-acetyltransferase activity"/>
    <property type="evidence" value="ECO:0007669"/>
    <property type="project" value="TreeGrafter"/>
</dbReference>
<gene>
    <name evidence="2" type="ORF">IAA54_05970</name>
</gene>
<dbReference type="EMBL" id="DVHF01000070">
    <property type="protein sequence ID" value="HIR57197.1"/>
    <property type="molecule type" value="Genomic_DNA"/>
</dbReference>
<reference evidence="2" key="1">
    <citation type="submission" date="2020-10" db="EMBL/GenBank/DDBJ databases">
        <authorList>
            <person name="Gilroy R."/>
        </authorList>
    </citation>
    <scope>NUCLEOTIDE SEQUENCE</scope>
    <source>
        <strain evidence="2">ChiSjej1B19-7085</strain>
    </source>
</reference>
<dbReference type="InterPro" id="IPR016181">
    <property type="entry name" value="Acyl_CoA_acyltransferase"/>
</dbReference>
<dbReference type="CDD" id="cd04301">
    <property type="entry name" value="NAT_SF"/>
    <property type="match status" value="1"/>
</dbReference>
<evidence type="ECO:0000313" key="2">
    <source>
        <dbReference type="EMBL" id="HIR57197.1"/>
    </source>
</evidence>
<accession>A0A9D1DQU1</accession>
<organism evidence="2 3">
    <name type="scientific">Candidatus Gallacutalibacter pullicola</name>
    <dbReference type="NCBI Taxonomy" id="2840830"/>
    <lineage>
        <taxon>Bacteria</taxon>
        <taxon>Bacillati</taxon>
        <taxon>Bacillota</taxon>
        <taxon>Clostridia</taxon>
        <taxon>Eubacteriales</taxon>
        <taxon>Candidatus Gallacutalibacter</taxon>
    </lineage>
</organism>
<name>A0A9D1DQU1_9FIRM</name>
<dbReference type="Gene3D" id="3.40.630.30">
    <property type="match status" value="1"/>
</dbReference>
<sequence length="115" mass="13142">LLRMQNQFDKLSKDERYILLSAVMDNKLVGSVMGVVCQELYGNCKPFLVLENMVVDQSTRRKGIGKSLLTRLEEIAKSRDCSQIILVTELERVDACLFYEACGFQTNNKGYKKKL</sequence>
<evidence type="ECO:0000259" key="1">
    <source>
        <dbReference type="PROSITE" id="PS51186"/>
    </source>
</evidence>
<proteinExistence type="predicted"/>
<feature type="non-terminal residue" evidence="2">
    <location>
        <position position="1"/>
    </location>
</feature>
<reference evidence="2" key="2">
    <citation type="journal article" date="2021" name="PeerJ">
        <title>Extensive microbial diversity within the chicken gut microbiome revealed by metagenomics and culture.</title>
        <authorList>
            <person name="Gilroy R."/>
            <person name="Ravi A."/>
            <person name="Getino M."/>
            <person name="Pursley I."/>
            <person name="Horton D.L."/>
            <person name="Alikhan N.F."/>
            <person name="Baker D."/>
            <person name="Gharbi K."/>
            <person name="Hall N."/>
            <person name="Watson M."/>
            <person name="Adriaenssens E.M."/>
            <person name="Foster-Nyarko E."/>
            <person name="Jarju S."/>
            <person name="Secka A."/>
            <person name="Antonio M."/>
            <person name="Oren A."/>
            <person name="Chaudhuri R.R."/>
            <person name="La Ragione R."/>
            <person name="Hildebrand F."/>
            <person name="Pallen M.J."/>
        </authorList>
    </citation>
    <scope>NUCLEOTIDE SEQUENCE</scope>
    <source>
        <strain evidence="2">ChiSjej1B19-7085</strain>
    </source>
</reference>
<protein>
    <submittedName>
        <fullName evidence="2">GNAT family N-acetyltransferase</fullName>
    </submittedName>
</protein>
<evidence type="ECO:0000313" key="3">
    <source>
        <dbReference type="Proteomes" id="UP000886785"/>
    </source>
</evidence>